<evidence type="ECO:0000256" key="1">
    <source>
        <dbReference type="ARBA" id="ARBA00004477"/>
    </source>
</evidence>
<organism evidence="19 20">
    <name type="scientific">Lentithecium fluviatile CBS 122367</name>
    <dbReference type="NCBI Taxonomy" id="1168545"/>
    <lineage>
        <taxon>Eukaryota</taxon>
        <taxon>Fungi</taxon>
        <taxon>Dikarya</taxon>
        <taxon>Ascomycota</taxon>
        <taxon>Pezizomycotina</taxon>
        <taxon>Dothideomycetes</taxon>
        <taxon>Pleosporomycetidae</taxon>
        <taxon>Pleosporales</taxon>
        <taxon>Massarineae</taxon>
        <taxon>Lentitheciaceae</taxon>
        <taxon>Lentithecium</taxon>
    </lineage>
</organism>
<sequence>MIWYLLCWVRGTTEPPQLSSSHPIRRAFQAHGTATAQRWLLSILLTIVISVLLCYPAVFQTDSPAAAGLRNLPKHVWTSMTEVEGDRPADVEVRQVWVHGDYMNAIDRRVLREAMRVQDALIADGFDDDGTALGGQHSATRIGKECVATSAGQKWGFHSPLMYWNCSLDALEEDQHLLSTINSHSEVQSALNLTLRPSTVFAGKAFAKTKLRSADALVITLFDQTNSGLGATWDARSQKLARELPPDWSLFPEDGRIFKSRLYEFRFKPMTLNDDLFLAASYMVTAGYVIWRMMQLRAVKSWFGLLITICAKMTICVIGSFTICTYLGINLARIPRPWFPAVVFCFGLGNIFRLINVVLETPPEMPPQQRIGHAIGQVGHLSLAVAGQNLLLIWVCSRLVTPWVADFCVFAAVTLVLDLVFHLTFFLAVLSVDVQRMELSDSLGRIESSHLTKNTRPERQSWLSALRQGNLPFSTRFAGSVAILSIILAINWHFFDTDSRQLSIQDFKNKLFKRQRRFKKSALWSAPPINQARTPADWLRIQDHNTARELIGFIKPSAHSFVAKIYDPLLVVLKGANGRDTSQKSSSIVDVLRHFARNHAFPAALVVVFLIAGVTLLMNYLLWTGLPEGFGEEEEDDAMFSVKTLPTSQTLDIVRLASSPKGHIVSISLDRTTSIWLHGSTGFSQTTLQTAAMKPKLWPITACAISDGGSMLAFCTDEGYVGFWSLAASRLSSLQTVDLRGQAPILFTLATILGSEHDTFVLLIVTADGYFTQVETRDGMVHTRRISSSPVQCAKLYPCAKDDLNLVFVNRSGEVHILAIDDERDSTSEVVAGLDPGPPPGSNPSKIRCIEAVPTLGLIFALRDEEAEIFDFNSRALVHAFPIGHVKPHSFRVMHSTPRQCTCGAPSVHSLCIAYTEEGTEHMIMQTFTLDDTPTSLMCLGKPSDHETQRCQGLVLAKDAVHYVEPAGIWESTSVLGVIGIRRSNPSPTPSSSASGVDYTSPEPSSLSTALKQRAAKQSSSSRLLTTLDSAFHTHHPPASPGDMDSWEAWMLSSSGEFRARPLIVDSEDVDEPLLDEQLFVAAVGPITKLGKRSVAVGFGNTVKIVTLGKESFDGSLAGTLNGAIDLSLGTYGSRTRRGPGRKVQ</sequence>
<feature type="region of interest" description="Disordered" evidence="16">
    <location>
        <begin position="985"/>
        <end position="1008"/>
    </location>
</feature>
<evidence type="ECO:0000256" key="12">
    <source>
        <dbReference type="ARBA" id="ARBA00023121"/>
    </source>
</evidence>
<evidence type="ECO:0000256" key="2">
    <source>
        <dbReference type="ARBA" id="ARBA00004653"/>
    </source>
</evidence>
<keyword evidence="7" id="KW-0677">Repeat</keyword>
<evidence type="ECO:0000256" key="3">
    <source>
        <dbReference type="ARBA" id="ARBA00007410"/>
    </source>
</evidence>
<evidence type="ECO:0000256" key="4">
    <source>
        <dbReference type="ARBA" id="ARBA00019541"/>
    </source>
</evidence>
<dbReference type="InterPro" id="IPR015943">
    <property type="entry name" value="WD40/YVTN_repeat-like_dom_sf"/>
</dbReference>
<evidence type="ECO:0000256" key="7">
    <source>
        <dbReference type="ARBA" id="ARBA00022737"/>
    </source>
</evidence>
<evidence type="ECO:0000256" key="6">
    <source>
        <dbReference type="ARBA" id="ARBA00022692"/>
    </source>
</evidence>
<evidence type="ECO:0000313" key="20">
    <source>
        <dbReference type="Proteomes" id="UP000799291"/>
    </source>
</evidence>
<feature type="domain" description="SSD" evidence="18">
    <location>
        <begin position="274"/>
        <end position="432"/>
    </location>
</feature>
<feature type="compositionally biased region" description="Low complexity" evidence="16">
    <location>
        <begin position="985"/>
        <end position="995"/>
    </location>
</feature>
<feature type="transmembrane region" description="Helical" evidence="17">
    <location>
        <begin position="371"/>
        <end position="395"/>
    </location>
</feature>
<evidence type="ECO:0000256" key="17">
    <source>
        <dbReference type="SAM" id="Phobius"/>
    </source>
</evidence>
<dbReference type="InterPro" id="IPR053958">
    <property type="entry name" value="HMGCR/SNAP/NPC1-like_SSD"/>
</dbReference>
<dbReference type="GO" id="GO:0008202">
    <property type="term" value="P:steroid metabolic process"/>
    <property type="evidence" value="ECO:0007669"/>
    <property type="project" value="UniProtKB-KW"/>
</dbReference>
<gene>
    <name evidence="19" type="ORF">K458DRAFT_382904</name>
</gene>
<dbReference type="GO" id="GO:0005789">
    <property type="term" value="C:endoplasmic reticulum membrane"/>
    <property type="evidence" value="ECO:0007669"/>
    <property type="project" value="UniProtKB-SubCell"/>
</dbReference>
<dbReference type="PROSITE" id="PS50156">
    <property type="entry name" value="SSD"/>
    <property type="match status" value="1"/>
</dbReference>
<evidence type="ECO:0000256" key="13">
    <source>
        <dbReference type="ARBA" id="ARBA00023136"/>
    </source>
</evidence>
<keyword evidence="12" id="KW-0446">Lipid-binding</keyword>
<evidence type="ECO:0000256" key="10">
    <source>
        <dbReference type="ARBA" id="ARBA00023034"/>
    </source>
</evidence>
<dbReference type="SUPFAM" id="SSF50978">
    <property type="entry name" value="WD40 repeat-like"/>
    <property type="match status" value="1"/>
</dbReference>
<dbReference type="InterPro" id="IPR036322">
    <property type="entry name" value="WD40_repeat_dom_sf"/>
</dbReference>
<keyword evidence="9 17" id="KW-1133">Transmembrane helix</keyword>
<dbReference type="InterPro" id="IPR000731">
    <property type="entry name" value="SSD"/>
</dbReference>
<feature type="transmembrane region" description="Helical" evidence="17">
    <location>
        <begin position="407"/>
        <end position="430"/>
    </location>
</feature>
<dbReference type="GO" id="GO:0032934">
    <property type="term" value="F:sterol binding"/>
    <property type="evidence" value="ECO:0007669"/>
    <property type="project" value="InterPro"/>
</dbReference>
<evidence type="ECO:0000259" key="18">
    <source>
        <dbReference type="PROSITE" id="PS50156"/>
    </source>
</evidence>
<evidence type="ECO:0000313" key="19">
    <source>
        <dbReference type="EMBL" id="KAF2691340.1"/>
    </source>
</evidence>
<dbReference type="GO" id="GO:0032933">
    <property type="term" value="P:SREBP signaling pathway"/>
    <property type="evidence" value="ECO:0007669"/>
    <property type="project" value="InterPro"/>
</dbReference>
<dbReference type="Pfam" id="PF12349">
    <property type="entry name" value="Sterol-sensing"/>
    <property type="match status" value="1"/>
</dbReference>
<feature type="transmembrane region" description="Helical" evidence="17">
    <location>
        <begin position="306"/>
        <end position="329"/>
    </location>
</feature>
<dbReference type="PANTHER" id="PTHR46378:SF1">
    <property type="entry name" value="STEROL REGULATORY ELEMENT-BINDING PROTEIN CLEAVAGE-ACTIVATING PROTEIN"/>
    <property type="match status" value="1"/>
</dbReference>
<dbReference type="GO" id="GO:0000139">
    <property type="term" value="C:Golgi membrane"/>
    <property type="evidence" value="ECO:0007669"/>
    <property type="project" value="UniProtKB-SubCell"/>
</dbReference>
<keyword evidence="14" id="KW-0325">Glycoprotein</keyword>
<evidence type="ECO:0000256" key="14">
    <source>
        <dbReference type="ARBA" id="ARBA00023180"/>
    </source>
</evidence>
<dbReference type="EMBL" id="MU005570">
    <property type="protein sequence ID" value="KAF2691340.1"/>
    <property type="molecule type" value="Genomic_DNA"/>
</dbReference>
<dbReference type="AlphaFoldDB" id="A0A6G1JM92"/>
<evidence type="ECO:0000256" key="16">
    <source>
        <dbReference type="SAM" id="MobiDB-lite"/>
    </source>
</evidence>
<dbReference type="Gene3D" id="2.130.10.10">
    <property type="entry name" value="YVTN repeat-like/Quinoprotein amine dehydrogenase"/>
    <property type="match status" value="1"/>
</dbReference>
<evidence type="ECO:0000256" key="15">
    <source>
        <dbReference type="ARBA" id="ARBA00023221"/>
    </source>
</evidence>
<comment type="subcellular location">
    <subcellularLocation>
        <location evidence="1">Endoplasmic reticulum membrane</location>
        <topology evidence="1">Multi-pass membrane protein</topology>
    </subcellularLocation>
    <subcellularLocation>
        <location evidence="2">Golgi apparatus membrane</location>
        <topology evidence="2">Multi-pass membrane protein</topology>
    </subcellularLocation>
</comment>
<keyword evidence="20" id="KW-1185">Reference proteome</keyword>
<evidence type="ECO:0000256" key="5">
    <source>
        <dbReference type="ARBA" id="ARBA00022574"/>
    </source>
</evidence>
<dbReference type="PANTHER" id="PTHR46378">
    <property type="entry name" value="STEROL REGULATORY ELEMENT-BINDING PROTEIN CLEAVAGE-ACTIVATING PROTEIN"/>
    <property type="match status" value="1"/>
</dbReference>
<name>A0A6G1JM92_9PLEO</name>
<keyword evidence="11" id="KW-0443">Lipid metabolism</keyword>
<keyword evidence="15" id="KW-0753">Steroid metabolism</keyword>
<feature type="transmembrane region" description="Helical" evidence="17">
    <location>
        <begin position="341"/>
        <end position="359"/>
    </location>
</feature>
<keyword evidence="8" id="KW-0256">Endoplasmic reticulum</keyword>
<dbReference type="GO" id="GO:0032936">
    <property type="term" value="C:SREBP-SCAP complex"/>
    <property type="evidence" value="ECO:0007669"/>
    <property type="project" value="TreeGrafter"/>
</dbReference>
<dbReference type="GO" id="GO:0045540">
    <property type="term" value="P:regulation of cholesterol biosynthetic process"/>
    <property type="evidence" value="ECO:0007669"/>
    <property type="project" value="TreeGrafter"/>
</dbReference>
<dbReference type="InterPro" id="IPR030225">
    <property type="entry name" value="SCAP"/>
</dbReference>
<evidence type="ECO:0000256" key="9">
    <source>
        <dbReference type="ARBA" id="ARBA00022989"/>
    </source>
</evidence>
<keyword evidence="5" id="KW-0853">WD repeat</keyword>
<feature type="transmembrane region" description="Helical" evidence="17">
    <location>
        <begin position="39"/>
        <end position="59"/>
    </location>
</feature>
<dbReference type="OrthoDB" id="1914839at2759"/>
<comment type="similarity">
    <text evidence="3">Belongs to the WD repeat SCAP family.</text>
</comment>
<keyword evidence="13 17" id="KW-0472">Membrane</keyword>
<accession>A0A6G1JM92</accession>
<feature type="transmembrane region" description="Helical" evidence="17">
    <location>
        <begin position="603"/>
        <end position="623"/>
    </location>
</feature>
<protein>
    <recommendedName>
        <fullName evidence="4">Sterol regulatory element-binding protein cleavage-activating protein</fullName>
    </recommendedName>
</protein>
<proteinExistence type="inferred from homology"/>
<evidence type="ECO:0000256" key="8">
    <source>
        <dbReference type="ARBA" id="ARBA00022824"/>
    </source>
</evidence>
<dbReference type="Proteomes" id="UP000799291">
    <property type="component" value="Unassembled WGS sequence"/>
</dbReference>
<evidence type="ECO:0000256" key="11">
    <source>
        <dbReference type="ARBA" id="ARBA00023098"/>
    </source>
</evidence>
<keyword evidence="6 17" id="KW-0812">Transmembrane</keyword>
<keyword evidence="10" id="KW-0333">Golgi apparatus</keyword>
<reference evidence="19" key="1">
    <citation type="journal article" date="2020" name="Stud. Mycol.">
        <title>101 Dothideomycetes genomes: a test case for predicting lifestyles and emergence of pathogens.</title>
        <authorList>
            <person name="Haridas S."/>
            <person name="Albert R."/>
            <person name="Binder M."/>
            <person name="Bloem J."/>
            <person name="Labutti K."/>
            <person name="Salamov A."/>
            <person name="Andreopoulos B."/>
            <person name="Baker S."/>
            <person name="Barry K."/>
            <person name="Bills G."/>
            <person name="Bluhm B."/>
            <person name="Cannon C."/>
            <person name="Castanera R."/>
            <person name="Culley D."/>
            <person name="Daum C."/>
            <person name="Ezra D."/>
            <person name="Gonzalez J."/>
            <person name="Henrissat B."/>
            <person name="Kuo A."/>
            <person name="Liang C."/>
            <person name="Lipzen A."/>
            <person name="Lutzoni F."/>
            <person name="Magnuson J."/>
            <person name="Mondo S."/>
            <person name="Nolan M."/>
            <person name="Ohm R."/>
            <person name="Pangilinan J."/>
            <person name="Park H.-J."/>
            <person name="Ramirez L."/>
            <person name="Alfaro M."/>
            <person name="Sun H."/>
            <person name="Tritt A."/>
            <person name="Yoshinaga Y."/>
            <person name="Zwiers L.-H."/>
            <person name="Turgeon B."/>
            <person name="Goodwin S."/>
            <person name="Spatafora J."/>
            <person name="Crous P."/>
            <person name="Grigoriev I."/>
        </authorList>
    </citation>
    <scope>NUCLEOTIDE SEQUENCE</scope>
    <source>
        <strain evidence="19">CBS 122367</strain>
    </source>
</reference>
<feature type="transmembrane region" description="Helical" evidence="17">
    <location>
        <begin position="477"/>
        <end position="495"/>
    </location>
</feature>